<dbReference type="RefSeq" id="WP_002690051.1">
    <property type="nucleotide sequence ID" value="NZ_JH600070.1"/>
</dbReference>
<dbReference type="AlphaFoldDB" id="I3CHM9"/>
<accession>I3CHM9</accession>
<dbReference type="Proteomes" id="UP000005744">
    <property type="component" value="Unassembled WGS sequence"/>
</dbReference>
<evidence type="ECO:0008006" key="3">
    <source>
        <dbReference type="Google" id="ProtNLM"/>
    </source>
</evidence>
<sequence length="299" mass="35093">MAEKDIVSKHILKRLAIDMARYLFDLEVEKVELVETEYQRVEDRRADLVVQVEEPERYLLHIEIQNNNENNMPIRMLRYFCEISAAYPAEEIKQYIIYIGRNPLRMADNIQRDNLHYRYTIIDMHRMDCQQFLAQNNPDALVMAILCDFKDRPPRSVVQEIIQRLDNICADNLSKFRDYLTMLEILSDNRNLQKLVKEEQEMLSTMKLSELPSYEIGIERGWQKGLQEGLQEGRQAGRQETLVELLVQGLTHKFGQLPQALEEQIIHADIDTLRQWSMALLEATSLEAVFQNTIAIKPN</sequence>
<evidence type="ECO:0000313" key="1">
    <source>
        <dbReference type="EMBL" id="EIJ43122.1"/>
    </source>
</evidence>
<dbReference type="HOGENOM" id="CLU_078756_0_0_6"/>
<dbReference type="STRING" id="395493.BegalDRAFT_2268"/>
<keyword evidence="2" id="KW-1185">Reference proteome</keyword>
<dbReference type="eggNOG" id="COG5464">
    <property type="taxonomic scope" value="Bacteria"/>
</dbReference>
<name>I3CHM9_9GAMM</name>
<organism evidence="1 2">
    <name type="scientific">Beggiatoa alba B18LD</name>
    <dbReference type="NCBI Taxonomy" id="395493"/>
    <lineage>
        <taxon>Bacteria</taxon>
        <taxon>Pseudomonadati</taxon>
        <taxon>Pseudomonadota</taxon>
        <taxon>Gammaproteobacteria</taxon>
        <taxon>Thiotrichales</taxon>
        <taxon>Thiotrichaceae</taxon>
        <taxon>Beggiatoa</taxon>
    </lineage>
</organism>
<dbReference type="OrthoDB" id="5621957at2"/>
<reference evidence="1 2" key="1">
    <citation type="submission" date="2011-11" db="EMBL/GenBank/DDBJ databases">
        <title>Improved High-Quality Draft sequence of Beggiatoa alba B18lD.</title>
        <authorList>
            <consortium name="US DOE Joint Genome Institute"/>
            <person name="Lucas S."/>
            <person name="Han J."/>
            <person name="Lapidus A."/>
            <person name="Cheng J.-F."/>
            <person name="Goodwin L."/>
            <person name="Pitluck S."/>
            <person name="Peters L."/>
            <person name="Mikhailova N."/>
            <person name="Held B."/>
            <person name="Detter J.C."/>
            <person name="Han C."/>
            <person name="Tapia R."/>
            <person name="Land M."/>
            <person name="Hauser L."/>
            <person name="Kyrpides N."/>
            <person name="Ivanova N."/>
            <person name="Pagani I."/>
            <person name="Samuel K."/>
            <person name="Teske A."/>
            <person name="Mueller J."/>
            <person name="Woyke T."/>
        </authorList>
    </citation>
    <scope>NUCLEOTIDE SEQUENCE [LARGE SCALE GENOMIC DNA]</scope>
    <source>
        <strain evidence="1 2">B18LD</strain>
    </source>
</reference>
<protein>
    <recommendedName>
        <fullName evidence="3">DUF4351 domain-containing protein</fullName>
    </recommendedName>
</protein>
<dbReference type="PANTHER" id="PTHR34613:SF1">
    <property type="entry name" value="SLL6017 PROTEIN"/>
    <property type="match status" value="1"/>
</dbReference>
<dbReference type="EMBL" id="JH600070">
    <property type="protein sequence ID" value="EIJ43122.1"/>
    <property type="molecule type" value="Genomic_DNA"/>
</dbReference>
<proteinExistence type="predicted"/>
<gene>
    <name evidence="1" type="ORF">BegalDRAFT_2268</name>
</gene>
<evidence type="ECO:0000313" key="2">
    <source>
        <dbReference type="Proteomes" id="UP000005744"/>
    </source>
</evidence>
<dbReference type="PANTHER" id="PTHR34613">
    <property type="entry name" value="SLL0800 PROTEIN"/>
    <property type="match status" value="1"/>
</dbReference>